<evidence type="ECO:0000313" key="6">
    <source>
        <dbReference type="Proteomes" id="UP000564704"/>
    </source>
</evidence>
<accession>A0A844CH31</accession>
<proteinExistence type="predicted"/>
<dbReference type="PANTHER" id="PTHR10827">
    <property type="entry name" value="RETICULOCALBIN"/>
    <property type="match status" value="1"/>
</dbReference>
<evidence type="ECO:0000256" key="1">
    <source>
        <dbReference type="ARBA" id="ARBA00022723"/>
    </source>
</evidence>
<keyword evidence="3" id="KW-0732">Signal</keyword>
<dbReference type="InterPro" id="IPR002048">
    <property type="entry name" value="EF_hand_dom"/>
</dbReference>
<evidence type="ECO:0000256" key="2">
    <source>
        <dbReference type="ARBA" id="ARBA00022737"/>
    </source>
</evidence>
<dbReference type="Gene3D" id="1.10.238.10">
    <property type="entry name" value="EF-hand"/>
    <property type="match status" value="2"/>
</dbReference>
<dbReference type="Pfam" id="PF13202">
    <property type="entry name" value="EF-hand_5"/>
    <property type="match status" value="4"/>
</dbReference>
<feature type="domain" description="EF-hand" evidence="4">
    <location>
        <begin position="36"/>
        <end position="62"/>
    </location>
</feature>
<feature type="chain" id="PRO_5032961503" evidence="3">
    <location>
        <begin position="25"/>
        <end position="159"/>
    </location>
</feature>
<keyword evidence="6" id="KW-1185">Reference proteome</keyword>
<dbReference type="SMART" id="SM00054">
    <property type="entry name" value="EFh"/>
    <property type="match status" value="4"/>
</dbReference>
<dbReference type="GO" id="GO:0005509">
    <property type="term" value="F:calcium ion binding"/>
    <property type="evidence" value="ECO:0007669"/>
    <property type="project" value="InterPro"/>
</dbReference>
<name>A0A844CH31_9RHOB</name>
<evidence type="ECO:0000259" key="4">
    <source>
        <dbReference type="PROSITE" id="PS50222"/>
    </source>
</evidence>
<dbReference type="EMBL" id="SZWE01000001">
    <property type="protein sequence ID" value="MRU14611.1"/>
    <property type="molecule type" value="Genomic_DNA"/>
</dbReference>
<dbReference type="InterPro" id="IPR018247">
    <property type="entry name" value="EF_Hand_1_Ca_BS"/>
</dbReference>
<keyword evidence="2" id="KW-0677">Repeat</keyword>
<evidence type="ECO:0000256" key="3">
    <source>
        <dbReference type="SAM" id="SignalP"/>
    </source>
</evidence>
<comment type="caution">
    <text evidence="5">The sequence shown here is derived from an EMBL/GenBank/DDBJ whole genome shotgun (WGS) entry which is preliminary data.</text>
</comment>
<dbReference type="OrthoDB" id="5470953at2"/>
<keyword evidence="1" id="KW-0479">Metal-binding</keyword>
<dbReference type="SUPFAM" id="SSF47473">
    <property type="entry name" value="EF-hand"/>
    <property type="match status" value="1"/>
</dbReference>
<dbReference type="PANTHER" id="PTHR10827:SF98">
    <property type="entry name" value="45 KDA CALCIUM-BINDING PROTEIN"/>
    <property type="match status" value="1"/>
</dbReference>
<dbReference type="RefSeq" id="WP_154149199.1">
    <property type="nucleotide sequence ID" value="NZ_SZWE01000001.1"/>
</dbReference>
<gene>
    <name evidence="5" type="ORF">FDP25_04110</name>
</gene>
<evidence type="ECO:0000313" key="5">
    <source>
        <dbReference type="EMBL" id="MRU14611.1"/>
    </source>
</evidence>
<feature type="signal peptide" evidence="3">
    <location>
        <begin position="1"/>
        <end position="24"/>
    </location>
</feature>
<dbReference type="InterPro" id="IPR011992">
    <property type="entry name" value="EF-hand-dom_pair"/>
</dbReference>
<dbReference type="AlphaFoldDB" id="A0A844CH31"/>
<dbReference type="PROSITE" id="PS00018">
    <property type="entry name" value="EF_HAND_1"/>
    <property type="match status" value="3"/>
</dbReference>
<dbReference type="Proteomes" id="UP000564704">
    <property type="component" value="Unassembled WGS sequence"/>
</dbReference>
<dbReference type="PROSITE" id="PS50222">
    <property type="entry name" value="EF_HAND_2"/>
    <property type="match status" value="1"/>
</dbReference>
<protein>
    <submittedName>
        <fullName evidence="5">Calcium-binding protein</fullName>
    </submittedName>
</protein>
<organism evidence="5 6">
    <name type="scientific">Roseovarius bejariae</name>
    <dbReference type="NCBI Taxonomy" id="2576383"/>
    <lineage>
        <taxon>Bacteria</taxon>
        <taxon>Pseudomonadati</taxon>
        <taxon>Pseudomonadota</taxon>
        <taxon>Alphaproteobacteria</taxon>
        <taxon>Rhodobacterales</taxon>
        <taxon>Roseobacteraceae</taxon>
        <taxon>Roseovarius</taxon>
    </lineage>
</organism>
<reference evidence="5 6" key="1">
    <citation type="submission" date="2019-05" db="EMBL/GenBank/DDBJ databases">
        <title>Roseovarius bejariae sp. nov., a moderately halophylic bacterium isolated from a saline soil in Rambla Salada (Murcia).</title>
        <authorList>
            <person name="Castro D.J."/>
            <person name="Gomez-Altuve A."/>
            <person name="Reina J.C."/>
            <person name="Rodriguez M."/>
            <person name="Sampedro I."/>
            <person name="Llamas I."/>
            <person name="Martinez-Checa F."/>
        </authorList>
    </citation>
    <scope>NUCLEOTIDE SEQUENCE [LARGE SCALE GENOMIC DNA]</scope>
    <source>
        <strain evidence="5 6">A21</strain>
    </source>
</reference>
<sequence length="159" mass="17465">MQSKTMILSVVGAAMVASAGFAVAQGKGGYGNRPSFEEVDTNGDGKITRDEMQARAAARFGEADSDGDGAISREEMMARAMARVEARVDRRMDWMDADNDGKVTQAEMQQMRGKRMGRMIEWMDKDGDGALSKDEFGNGRRWGHHGMMGKGWGRMSDDD</sequence>